<reference evidence="3" key="1">
    <citation type="journal article" date="2019" name="Int. J. Syst. Evol. Microbiol.">
        <title>The Global Catalogue of Microorganisms (GCM) 10K type strain sequencing project: providing services to taxonomists for standard genome sequencing and annotation.</title>
        <authorList>
            <consortium name="The Broad Institute Genomics Platform"/>
            <consortium name="The Broad Institute Genome Sequencing Center for Infectious Disease"/>
            <person name="Wu L."/>
            <person name="Ma J."/>
        </authorList>
    </citation>
    <scope>NUCLEOTIDE SEQUENCE [LARGE SCALE GENOMIC DNA]</scope>
    <source>
        <strain evidence="3">NCAIM B.02333</strain>
    </source>
</reference>
<protein>
    <submittedName>
        <fullName evidence="2">EboA domain-containing protein</fullName>
    </submittedName>
</protein>
<organism evidence="2 3">
    <name type="scientific">Aquipuribacter hungaricus</name>
    <dbReference type="NCBI Taxonomy" id="545624"/>
    <lineage>
        <taxon>Bacteria</taxon>
        <taxon>Bacillati</taxon>
        <taxon>Actinomycetota</taxon>
        <taxon>Actinomycetes</taxon>
        <taxon>Micrococcales</taxon>
        <taxon>Intrasporangiaceae</taxon>
        <taxon>Aquipuribacter</taxon>
    </lineage>
</organism>
<name>A0ABV7WC71_9MICO</name>
<dbReference type="RefSeq" id="WP_340295396.1">
    <property type="nucleotide sequence ID" value="NZ_JBBEOI010000236.1"/>
</dbReference>
<evidence type="ECO:0000256" key="1">
    <source>
        <dbReference type="SAM" id="MobiDB-lite"/>
    </source>
</evidence>
<dbReference type="NCBIfam" id="NF035938">
    <property type="entry name" value="EboA_domain"/>
    <property type="match status" value="1"/>
</dbReference>
<evidence type="ECO:0000313" key="3">
    <source>
        <dbReference type="Proteomes" id="UP001595685"/>
    </source>
</evidence>
<keyword evidence="3" id="KW-1185">Reference proteome</keyword>
<feature type="compositionally biased region" description="Basic and acidic residues" evidence="1">
    <location>
        <begin position="196"/>
        <end position="205"/>
    </location>
</feature>
<feature type="compositionally biased region" description="Low complexity" evidence="1">
    <location>
        <begin position="206"/>
        <end position="233"/>
    </location>
</feature>
<proteinExistence type="predicted"/>
<evidence type="ECO:0000313" key="2">
    <source>
        <dbReference type="EMBL" id="MFC3686989.1"/>
    </source>
</evidence>
<dbReference type="InterPro" id="IPR047715">
    <property type="entry name" value="EboA_dom"/>
</dbReference>
<comment type="caution">
    <text evidence="2">The sequence shown here is derived from an EMBL/GenBank/DDBJ whole genome shotgun (WGS) entry which is preliminary data.</text>
</comment>
<dbReference type="Proteomes" id="UP001595685">
    <property type="component" value="Unassembled WGS sequence"/>
</dbReference>
<dbReference type="EMBL" id="JBHRWW010000001">
    <property type="protein sequence ID" value="MFC3686989.1"/>
    <property type="molecule type" value="Genomic_DNA"/>
</dbReference>
<feature type="region of interest" description="Disordered" evidence="1">
    <location>
        <begin position="195"/>
        <end position="233"/>
    </location>
</feature>
<sequence>MRTAEDLAAQVADRPSAAATVFPAVARLLGTREPVAVDAARGRVLDALAGALDPAALATEVEQLYRYGDADEKRAVLLALHRLPLPAASTLPLLLDALRTNDGRLVAAAVGPAGHDALPDEAWRHAVLKCLFTGVPLAAVAGLDDRADAETARMVAALVTERVTAGRDVPDDAWLVLRRFPDAVAASGLEELLASPHEDRREAARRALAARDAAPAPTGTPGTDPAADPDGGT</sequence>
<accession>A0ABV7WC71</accession>
<gene>
    <name evidence="2" type="ORF">ACFOLH_01390</name>
</gene>